<dbReference type="Proteomes" id="UP000007350">
    <property type="component" value="Unassembled WGS sequence"/>
</dbReference>
<dbReference type="GO" id="GO:0005537">
    <property type="term" value="F:D-mannose binding"/>
    <property type="evidence" value="ECO:0007669"/>
    <property type="project" value="TreeGrafter"/>
</dbReference>
<protein>
    <submittedName>
        <fullName evidence="2">Uncharacterized protein</fullName>
    </submittedName>
</protein>
<dbReference type="Gene3D" id="2.60.120.200">
    <property type="match status" value="1"/>
</dbReference>
<accession>K2NMH6</accession>
<feature type="region of interest" description="Disordered" evidence="1">
    <location>
        <begin position="303"/>
        <end position="329"/>
    </location>
</feature>
<feature type="region of interest" description="Disordered" evidence="1">
    <location>
        <begin position="185"/>
        <end position="251"/>
    </location>
</feature>
<dbReference type="GO" id="GO:0030134">
    <property type="term" value="C:COPII-coated ER to Golgi transport vesicle"/>
    <property type="evidence" value="ECO:0007669"/>
    <property type="project" value="TreeGrafter"/>
</dbReference>
<dbReference type="GO" id="GO:0005789">
    <property type="term" value="C:endoplasmic reticulum membrane"/>
    <property type="evidence" value="ECO:0007669"/>
    <property type="project" value="TreeGrafter"/>
</dbReference>
<dbReference type="InterPro" id="IPR051136">
    <property type="entry name" value="Intracellular_Lectin-GPT"/>
</dbReference>
<gene>
    <name evidence="2" type="ORF">MOQ_000772</name>
</gene>
<dbReference type="PANTHER" id="PTHR12223:SF34">
    <property type="entry name" value="L-TYPE LECTIN-LIKE DOMAIN-CONTAINING PROTEIN"/>
    <property type="match status" value="1"/>
</dbReference>
<reference evidence="2 3" key="1">
    <citation type="journal article" date="2012" name="BMC Genomics">
        <title>Comparative genomic analysis of human infective Trypanosoma cruzi lineages with the bat-restricted subspecies T. cruzi marinkellei.</title>
        <authorList>
            <person name="Franzen O."/>
            <person name="Talavera-Lopez C."/>
            <person name="Ochaya S."/>
            <person name="Butler C.E."/>
            <person name="Messenger L.A."/>
            <person name="Lewis M.D."/>
            <person name="Llewellyn M.S."/>
            <person name="Marinkelle C.J."/>
            <person name="Tyler K.M."/>
            <person name="Miles M.A."/>
            <person name="Andersson B."/>
        </authorList>
    </citation>
    <scope>NUCLEOTIDE SEQUENCE [LARGE SCALE GENOMIC DNA]</scope>
    <source>
        <strain evidence="2 3">B7</strain>
    </source>
</reference>
<dbReference type="PANTHER" id="PTHR12223">
    <property type="entry name" value="VESICULAR MANNOSE-BINDING LECTIN"/>
    <property type="match status" value="1"/>
</dbReference>
<proteinExistence type="predicted"/>
<dbReference type="OrthoDB" id="270293at2759"/>
<comment type="caution">
    <text evidence="2">The sequence shown here is derived from an EMBL/GenBank/DDBJ whole genome shotgun (WGS) entry which is preliminary data.</text>
</comment>
<dbReference type="AlphaFoldDB" id="K2NMH6"/>
<name>K2NMH6_TRYCR</name>
<dbReference type="GO" id="GO:0000139">
    <property type="term" value="C:Golgi membrane"/>
    <property type="evidence" value="ECO:0007669"/>
    <property type="project" value="TreeGrafter"/>
</dbReference>
<organism evidence="2 3">
    <name type="scientific">Trypanosoma cruzi marinkellei</name>
    <dbReference type="NCBI Taxonomy" id="85056"/>
    <lineage>
        <taxon>Eukaryota</taxon>
        <taxon>Discoba</taxon>
        <taxon>Euglenozoa</taxon>
        <taxon>Kinetoplastea</taxon>
        <taxon>Metakinetoplastina</taxon>
        <taxon>Trypanosomatida</taxon>
        <taxon>Trypanosomatidae</taxon>
        <taxon>Trypanosoma</taxon>
        <taxon>Schizotrypanum</taxon>
    </lineage>
</organism>
<dbReference type="FunFam" id="2.60.120.200:FF:000275">
    <property type="entry name" value="Putative unspecified product"/>
    <property type="match status" value="1"/>
</dbReference>
<dbReference type="SUPFAM" id="SSF49899">
    <property type="entry name" value="Concanavalin A-like lectins/glucanases"/>
    <property type="match status" value="1"/>
</dbReference>
<sequence length="590" mass="67779">MTTSHMNVIKQMPMQKRATHHHHRHYYYLHVSRIPSLFTTSLLLLLLLLPVPYVVAGNREHTWKGEALPEGVVRGPLLHEHSFGTPIVTDWWDEGVPHFMIGGSAVANEKFIRLTTNNLGDHGFAFNTAPCDHPSWEVRLRFSIRAPLPVVRARLQKTEQAEVPYEGGEGMALWYLEQPLGDDHQHVPKYSKPLDPDAAEEEKLRRDPSVVADLLLNHNDELDDDDDDDDDEEEEEGEMNETAKEKRRVSRLLKQQEREELYRRVFKRGTSIDNSEYEPRIFGLKFSEFKGFGVLLDSVGHREGIDPHQHRNNTSTSNGGGNGNVKHASHDPRITLLFNLPAKERGGPKPAVNNFNPREADFHTSPVRLQCRYDFRQSPTERAVRMSAQTTYKNEQEAREMGGEALLHRTPEDPVELVVRYHRRRLSVIITREDVSRRRLVAVNPTDTLQKKPLKGGNKYRIEKMYVDTLCGEIDNVDLPLHYHFGLSASTGLRNKRHTERKGVETNNLPSSAGGNPLKAFIKELYTVKQMEMHVDVHDVISFELRELGKDAKAMGYSKSIPIEHFDYEVDRRERLHFSRQLPVEPEPDE</sequence>
<keyword evidence="3" id="KW-1185">Reference proteome</keyword>
<evidence type="ECO:0000256" key="1">
    <source>
        <dbReference type="SAM" id="MobiDB-lite"/>
    </source>
</evidence>
<dbReference type="InterPro" id="IPR013320">
    <property type="entry name" value="ConA-like_dom_sf"/>
</dbReference>
<dbReference type="EMBL" id="AHKC01001991">
    <property type="protein sequence ID" value="EKF39009.1"/>
    <property type="molecule type" value="Genomic_DNA"/>
</dbReference>
<dbReference type="GO" id="GO:0006888">
    <property type="term" value="P:endoplasmic reticulum to Golgi vesicle-mediated transport"/>
    <property type="evidence" value="ECO:0007669"/>
    <property type="project" value="TreeGrafter"/>
</dbReference>
<evidence type="ECO:0000313" key="2">
    <source>
        <dbReference type="EMBL" id="EKF39009.1"/>
    </source>
</evidence>
<dbReference type="GO" id="GO:0005793">
    <property type="term" value="C:endoplasmic reticulum-Golgi intermediate compartment"/>
    <property type="evidence" value="ECO:0007669"/>
    <property type="project" value="TreeGrafter"/>
</dbReference>
<evidence type="ECO:0000313" key="3">
    <source>
        <dbReference type="Proteomes" id="UP000007350"/>
    </source>
</evidence>
<feature type="compositionally biased region" description="Acidic residues" evidence="1">
    <location>
        <begin position="221"/>
        <end position="239"/>
    </location>
</feature>